<dbReference type="Gene3D" id="3.30.450.20">
    <property type="entry name" value="PAS domain"/>
    <property type="match status" value="1"/>
</dbReference>
<dbReference type="InterPro" id="IPR003594">
    <property type="entry name" value="HATPase_dom"/>
</dbReference>
<dbReference type="InterPro" id="IPR036097">
    <property type="entry name" value="HisK_dim/P_sf"/>
</dbReference>
<feature type="domain" description="PAS" evidence="10">
    <location>
        <begin position="13"/>
        <end position="83"/>
    </location>
</feature>
<dbReference type="EMBL" id="BSDR01000001">
    <property type="protein sequence ID" value="GLI35160.1"/>
    <property type="molecule type" value="Genomic_DNA"/>
</dbReference>
<dbReference type="Pfam" id="PF00989">
    <property type="entry name" value="PAS"/>
    <property type="match status" value="1"/>
</dbReference>
<dbReference type="InterPro" id="IPR013767">
    <property type="entry name" value="PAS_fold"/>
</dbReference>
<dbReference type="Gene3D" id="3.30.565.10">
    <property type="entry name" value="Histidine kinase-like ATPase, C-terminal domain"/>
    <property type="match status" value="1"/>
</dbReference>
<proteinExistence type="predicted"/>
<keyword evidence="8" id="KW-0902">Two-component regulatory system</keyword>
<sequence>MVLPLDFRKKLLSETLVWDILESVTDAVITIDEDHKVLLCNKAAEKMFGYKCSEIVGQDVSPLIPNPHQAIHREYVERYIETGTPRVIGKFRECFGLHKEGRSFPVEISYSVSRTEGRLYFTAVIRDISRRKEMERELRFMEKLAAIGKTVAQVVHEIRKPLMLMGGFARQVQNCEGLREDEKNKQKLGIVIEEVRRLEALLNGVRLLTRPPAASQKHSLSVNQVLKETFELLEPMLQDRQVELNTELSPYPLMIQGDADQLKQVILNILQNAVDAMQGVGTISVSTRMAFTMVQIIIKDNGPGIREELQEKIFDPFFTTKTDGTGLGLAISRNIIQDHGGTITLVSAPSKGATFIIELPLDIAP</sequence>
<dbReference type="SMART" id="SM00091">
    <property type="entry name" value="PAS"/>
    <property type="match status" value="1"/>
</dbReference>
<evidence type="ECO:0000313" key="11">
    <source>
        <dbReference type="EMBL" id="GLI35160.1"/>
    </source>
</evidence>
<evidence type="ECO:0000256" key="4">
    <source>
        <dbReference type="ARBA" id="ARBA00022679"/>
    </source>
</evidence>
<dbReference type="AlphaFoldDB" id="A0A9W6L9D2"/>
<keyword evidence="4" id="KW-0808">Transferase</keyword>
<dbReference type="Pfam" id="PF00512">
    <property type="entry name" value="HisKA"/>
    <property type="match status" value="1"/>
</dbReference>
<dbReference type="PROSITE" id="PS50112">
    <property type="entry name" value="PAS"/>
    <property type="match status" value="1"/>
</dbReference>
<dbReference type="SMART" id="SM00388">
    <property type="entry name" value="HisKA"/>
    <property type="match status" value="1"/>
</dbReference>
<dbReference type="Pfam" id="PF02518">
    <property type="entry name" value="HATPase_c"/>
    <property type="match status" value="1"/>
</dbReference>
<protein>
    <recommendedName>
        <fullName evidence="2">histidine kinase</fullName>
        <ecNumber evidence="2">2.7.13.3</ecNumber>
    </recommendedName>
</protein>
<accession>A0A9W6L9D2</accession>
<evidence type="ECO:0000256" key="8">
    <source>
        <dbReference type="ARBA" id="ARBA00023012"/>
    </source>
</evidence>
<dbReference type="InterPro" id="IPR004358">
    <property type="entry name" value="Sig_transdc_His_kin-like_C"/>
</dbReference>
<dbReference type="SUPFAM" id="SSF55785">
    <property type="entry name" value="PYP-like sensor domain (PAS domain)"/>
    <property type="match status" value="1"/>
</dbReference>
<comment type="catalytic activity">
    <reaction evidence="1">
        <text>ATP + protein L-histidine = ADP + protein N-phospho-L-histidine.</text>
        <dbReference type="EC" id="2.7.13.3"/>
    </reaction>
</comment>
<dbReference type="CDD" id="cd00082">
    <property type="entry name" value="HisKA"/>
    <property type="match status" value="1"/>
</dbReference>
<dbReference type="CDD" id="cd00130">
    <property type="entry name" value="PAS"/>
    <property type="match status" value="1"/>
</dbReference>
<dbReference type="Proteomes" id="UP001144372">
    <property type="component" value="Unassembled WGS sequence"/>
</dbReference>
<gene>
    <name evidence="11" type="ORF">DAMNIGENAA_25930</name>
</gene>
<dbReference type="InterPro" id="IPR005467">
    <property type="entry name" value="His_kinase_dom"/>
</dbReference>
<evidence type="ECO:0000256" key="7">
    <source>
        <dbReference type="ARBA" id="ARBA00022840"/>
    </source>
</evidence>
<dbReference type="EC" id="2.7.13.3" evidence="2"/>
<dbReference type="SUPFAM" id="SSF55874">
    <property type="entry name" value="ATPase domain of HSP90 chaperone/DNA topoisomerase II/histidine kinase"/>
    <property type="match status" value="1"/>
</dbReference>
<dbReference type="GO" id="GO:0005524">
    <property type="term" value="F:ATP binding"/>
    <property type="evidence" value="ECO:0007669"/>
    <property type="project" value="UniProtKB-KW"/>
</dbReference>
<dbReference type="PROSITE" id="PS50109">
    <property type="entry name" value="HIS_KIN"/>
    <property type="match status" value="1"/>
</dbReference>
<dbReference type="PANTHER" id="PTHR43065">
    <property type="entry name" value="SENSOR HISTIDINE KINASE"/>
    <property type="match status" value="1"/>
</dbReference>
<dbReference type="PRINTS" id="PR00344">
    <property type="entry name" value="BCTRLSENSOR"/>
</dbReference>
<comment type="caution">
    <text evidence="11">The sequence shown here is derived from an EMBL/GenBank/DDBJ whole genome shotgun (WGS) entry which is preliminary data.</text>
</comment>
<dbReference type="SUPFAM" id="SSF47384">
    <property type="entry name" value="Homodimeric domain of signal transducing histidine kinase"/>
    <property type="match status" value="1"/>
</dbReference>
<dbReference type="SMART" id="SM00387">
    <property type="entry name" value="HATPase_c"/>
    <property type="match status" value="1"/>
</dbReference>
<dbReference type="InterPro" id="IPR000014">
    <property type="entry name" value="PAS"/>
</dbReference>
<organism evidence="11 12">
    <name type="scientific">Desulforhabdus amnigena</name>
    <dbReference type="NCBI Taxonomy" id="40218"/>
    <lineage>
        <taxon>Bacteria</taxon>
        <taxon>Pseudomonadati</taxon>
        <taxon>Thermodesulfobacteriota</taxon>
        <taxon>Syntrophobacteria</taxon>
        <taxon>Syntrophobacterales</taxon>
        <taxon>Syntrophobacteraceae</taxon>
        <taxon>Desulforhabdus</taxon>
    </lineage>
</organism>
<dbReference type="GO" id="GO:0006355">
    <property type="term" value="P:regulation of DNA-templated transcription"/>
    <property type="evidence" value="ECO:0007669"/>
    <property type="project" value="InterPro"/>
</dbReference>
<dbReference type="InterPro" id="IPR035965">
    <property type="entry name" value="PAS-like_dom_sf"/>
</dbReference>
<dbReference type="GO" id="GO:0000155">
    <property type="term" value="F:phosphorelay sensor kinase activity"/>
    <property type="evidence" value="ECO:0007669"/>
    <property type="project" value="InterPro"/>
</dbReference>
<name>A0A9W6L9D2_9BACT</name>
<keyword evidence="7" id="KW-0067">ATP-binding</keyword>
<evidence type="ECO:0000313" key="12">
    <source>
        <dbReference type="Proteomes" id="UP001144372"/>
    </source>
</evidence>
<keyword evidence="3" id="KW-0597">Phosphoprotein</keyword>
<evidence type="ECO:0000259" key="10">
    <source>
        <dbReference type="PROSITE" id="PS50112"/>
    </source>
</evidence>
<evidence type="ECO:0000259" key="9">
    <source>
        <dbReference type="PROSITE" id="PS50109"/>
    </source>
</evidence>
<keyword evidence="5" id="KW-0547">Nucleotide-binding</keyword>
<keyword evidence="12" id="KW-1185">Reference proteome</keyword>
<dbReference type="PANTHER" id="PTHR43065:SF10">
    <property type="entry name" value="PEROXIDE STRESS-ACTIVATED HISTIDINE KINASE MAK3"/>
    <property type="match status" value="1"/>
</dbReference>
<dbReference type="NCBIfam" id="TIGR00229">
    <property type="entry name" value="sensory_box"/>
    <property type="match status" value="1"/>
</dbReference>
<dbReference type="RefSeq" id="WP_281794762.1">
    <property type="nucleotide sequence ID" value="NZ_BSDR01000001.1"/>
</dbReference>
<dbReference type="FunFam" id="3.30.565.10:FF:000006">
    <property type="entry name" value="Sensor histidine kinase WalK"/>
    <property type="match status" value="1"/>
</dbReference>
<evidence type="ECO:0000256" key="5">
    <source>
        <dbReference type="ARBA" id="ARBA00022741"/>
    </source>
</evidence>
<evidence type="ECO:0000256" key="6">
    <source>
        <dbReference type="ARBA" id="ARBA00022777"/>
    </source>
</evidence>
<reference evidence="11" key="1">
    <citation type="submission" date="2022-12" db="EMBL/GenBank/DDBJ databases">
        <title>Reference genome sequencing for broad-spectrum identification of bacterial and archaeal isolates by mass spectrometry.</title>
        <authorList>
            <person name="Sekiguchi Y."/>
            <person name="Tourlousse D.M."/>
        </authorList>
    </citation>
    <scope>NUCLEOTIDE SEQUENCE</scope>
    <source>
        <strain evidence="11">ASRB1</strain>
    </source>
</reference>
<keyword evidence="6" id="KW-0418">Kinase</keyword>
<feature type="domain" description="Histidine kinase" evidence="9">
    <location>
        <begin position="153"/>
        <end position="363"/>
    </location>
</feature>
<evidence type="ECO:0000256" key="3">
    <source>
        <dbReference type="ARBA" id="ARBA00022553"/>
    </source>
</evidence>
<dbReference type="InterPro" id="IPR036890">
    <property type="entry name" value="HATPase_C_sf"/>
</dbReference>
<evidence type="ECO:0000256" key="1">
    <source>
        <dbReference type="ARBA" id="ARBA00000085"/>
    </source>
</evidence>
<evidence type="ECO:0000256" key="2">
    <source>
        <dbReference type="ARBA" id="ARBA00012438"/>
    </source>
</evidence>
<dbReference type="InterPro" id="IPR003661">
    <property type="entry name" value="HisK_dim/P_dom"/>
</dbReference>
<dbReference type="Gene3D" id="1.10.287.130">
    <property type="match status" value="1"/>
</dbReference>